<dbReference type="AlphaFoldDB" id="A0A1E5QPA3"/>
<dbReference type="PROSITE" id="PS51198">
    <property type="entry name" value="UVRD_HELICASE_ATP_BIND"/>
    <property type="match status" value="1"/>
</dbReference>
<organism evidence="15">
    <name type="scientific">Desertifilum tharense IPPAS B-1220</name>
    <dbReference type="NCBI Taxonomy" id="1781255"/>
    <lineage>
        <taxon>Bacteria</taxon>
        <taxon>Bacillati</taxon>
        <taxon>Cyanobacteriota</taxon>
        <taxon>Cyanophyceae</taxon>
        <taxon>Desertifilales</taxon>
        <taxon>Desertifilaceae</taxon>
        <taxon>Desertifilum</taxon>
    </lineage>
</organism>
<dbReference type="RefSeq" id="WP_069965839.1">
    <property type="nucleotide sequence ID" value="NZ_CM124774.1"/>
</dbReference>
<dbReference type="InterPro" id="IPR014016">
    <property type="entry name" value="UvrD-like_ATP-bd"/>
</dbReference>
<dbReference type="Gene3D" id="3.40.50.300">
    <property type="entry name" value="P-loop containing nucleotide triphosphate hydrolases"/>
    <property type="match status" value="2"/>
</dbReference>
<evidence type="ECO:0000256" key="6">
    <source>
        <dbReference type="ARBA" id="ARBA00023125"/>
    </source>
</evidence>
<dbReference type="InterPro" id="IPR000212">
    <property type="entry name" value="DNA_helicase_UvrD/REP"/>
</dbReference>
<dbReference type="Gene3D" id="1.10.10.160">
    <property type="match status" value="1"/>
</dbReference>
<keyword evidence="5 11" id="KW-0067">ATP-binding</keyword>
<dbReference type="PANTHER" id="PTHR11070:SF2">
    <property type="entry name" value="ATP-DEPENDENT DNA HELICASE SRS2"/>
    <property type="match status" value="1"/>
</dbReference>
<evidence type="ECO:0000256" key="12">
    <source>
        <dbReference type="SAM" id="MobiDB-lite"/>
    </source>
</evidence>
<dbReference type="PROSITE" id="PS51217">
    <property type="entry name" value="UVRD_HELICASE_CTER"/>
    <property type="match status" value="1"/>
</dbReference>
<dbReference type="PANTHER" id="PTHR11070">
    <property type="entry name" value="UVRD / RECB / PCRA DNA HELICASE FAMILY MEMBER"/>
    <property type="match status" value="1"/>
</dbReference>
<evidence type="ECO:0000313" key="15">
    <source>
        <dbReference type="EMBL" id="OEJ76486.1"/>
    </source>
</evidence>
<evidence type="ECO:0000256" key="9">
    <source>
        <dbReference type="ARBA" id="ARBA00034808"/>
    </source>
</evidence>
<dbReference type="GO" id="GO:0043138">
    <property type="term" value="F:3'-5' DNA helicase activity"/>
    <property type="evidence" value="ECO:0007669"/>
    <property type="project" value="UniProtKB-EC"/>
</dbReference>
<evidence type="ECO:0000256" key="5">
    <source>
        <dbReference type="ARBA" id="ARBA00022840"/>
    </source>
</evidence>
<name>A0A1E5QPA3_9CYAN</name>
<evidence type="ECO:0000259" key="14">
    <source>
        <dbReference type="PROSITE" id="PS51217"/>
    </source>
</evidence>
<gene>
    <name evidence="15" type="ORF">BH720_03835</name>
</gene>
<dbReference type="SUPFAM" id="SSF52540">
    <property type="entry name" value="P-loop containing nucleoside triphosphate hydrolases"/>
    <property type="match status" value="1"/>
</dbReference>
<feature type="region of interest" description="Disordered" evidence="12">
    <location>
        <begin position="392"/>
        <end position="475"/>
    </location>
</feature>
<feature type="domain" description="UvrD-like helicase C-terminal" evidence="14">
    <location>
        <begin position="447"/>
        <end position="711"/>
    </location>
</feature>
<evidence type="ECO:0000259" key="13">
    <source>
        <dbReference type="PROSITE" id="PS51198"/>
    </source>
</evidence>
<evidence type="ECO:0000256" key="1">
    <source>
        <dbReference type="ARBA" id="ARBA00009922"/>
    </source>
</evidence>
<reference evidence="15" key="1">
    <citation type="submission" date="2016-09" db="EMBL/GenBank/DDBJ databases">
        <title>Draft genome of thermotolerant cyanobacterium Desertifilum sp. strain IPPAS B-1220.</title>
        <authorList>
            <person name="Sinetova M.A."/>
            <person name="Bolakhan K."/>
            <person name="Zayadan B.K."/>
            <person name="Mironov K.S."/>
            <person name="Ustinova V."/>
            <person name="Kupriyanova E.V."/>
            <person name="Sidorov R.A."/>
            <person name="Skrypnik A.N."/>
            <person name="Gogoleva N.E."/>
            <person name="Gogolev Y.V."/>
            <person name="Los D.A."/>
        </authorList>
    </citation>
    <scope>NUCLEOTIDE SEQUENCE [LARGE SCALE GENOMIC DNA]</scope>
    <source>
        <strain evidence="15">IPPAS B-1220</strain>
    </source>
</reference>
<feature type="domain" description="UvrD-like helicase ATP-binding" evidence="13">
    <location>
        <begin position="27"/>
        <end position="351"/>
    </location>
</feature>
<evidence type="ECO:0000256" key="3">
    <source>
        <dbReference type="ARBA" id="ARBA00022801"/>
    </source>
</evidence>
<dbReference type="InterPro" id="IPR013986">
    <property type="entry name" value="DExx_box_DNA_helicase_dom_sf"/>
</dbReference>
<proteinExistence type="inferred from homology"/>
<feature type="compositionally biased region" description="Gly residues" evidence="12">
    <location>
        <begin position="415"/>
        <end position="424"/>
    </location>
</feature>
<evidence type="ECO:0000256" key="8">
    <source>
        <dbReference type="ARBA" id="ARBA00034617"/>
    </source>
</evidence>
<dbReference type="GO" id="GO:0005524">
    <property type="term" value="F:ATP binding"/>
    <property type="evidence" value="ECO:0007669"/>
    <property type="project" value="UniProtKB-UniRule"/>
</dbReference>
<keyword evidence="6" id="KW-0238">DNA-binding</keyword>
<comment type="similarity">
    <text evidence="1">Belongs to the helicase family. UvrD subfamily.</text>
</comment>
<evidence type="ECO:0000256" key="10">
    <source>
        <dbReference type="ARBA" id="ARBA00048988"/>
    </source>
</evidence>
<evidence type="ECO:0000256" key="7">
    <source>
        <dbReference type="ARBA" id="ARBA00023235"/>
    </source>
</evidence>
<evidence type="ECO:0000256" key="2">
    <source>
        <dbReference type="ARBA" id="ARBA00022741"/>
    </source>
</evidence>
<dbReference type="Pfam" id="PF00580">
    <property type="entry name" value="UvrD-helicase"/>
    <property type="match status" value="1"/>
</dbReference>
<feature type="compositionally biased region" description="Polar residues" evidence="12">
    <location>
        <begin position="449"/>
        <end position="466"/>
    </location>
</feature>
<dbReference type="EC" id="5.6.2.4" evidence="9"/>
<sequence length="840" mass="93702">MPDESILSPETPVAIPSLTKALEQIRNNLRPGQQSMADWQGGPLAVSAVPGSGKSTGMAGAAAIAIARHQLHARYQLIVVTFTRSAAASIKAKIRQHLRDLSLPQGGFSVHTLHGLALNIATRHPELSALSLDTATVISPNRTHQLLRASVEQWIAANPRHYQKLLEGSQFDGEETERLRRQSVLRTEVLPALAYTVIHEAKSSGLLPQDLLAIAQTQHQLAGDDYQVLTLAAGLYRNYQNQLRSRSLIDYDDMILAALRVLEDVGARKLWQNQVFAVFEDEAQDSSPLQTRLLEILASGGEQLNLVRVGDPNQAINSTFTPADPIYFREFCNQCQQQNRLATMDRAGRSSRTIIDAANFVLTWVNNYTRHQNASLQEQYPEQPQLSELPFSPQAIRPVDPGDPQANANPDLEDGGMGGWGDGGKVQTQPSVPTQHSALSTQHLEKHSALSTQHSVPTQHSALSTQHLEKHSERGLELHTPSDIYETVVRIGERVKGLFGRHPEHNAAVLVRTNDQGLFVASELRRLYPNEIDIFDVGDRDRQSHVPREILSLLQFIERPHSPDNLKAALDVLLNRKLIPSQDLNALATAPETFLYPGPLDPPIRDISRSARHLCRAMLRARMELPPYQLITFLALTLKYNQTELATADKLGDRIAIQASGESSLFRIVEILTEITQTEQFEPVDVESSAEDSPYTRPGQLTIITMHKAKGLDWDYVFLPFLQEQNLPGSLWVTPSAKFLGDYTLAEVARAQIRASLHEKPLPSVALAWEQAEYLKTAEEFRLLYVAMTRAKRLLWMSAAKRAPFSWNLANLKRRNNLEEKRPCPVIPALKQKFPQAVVF</sequence>
<dbReference type="STRING" id="1781255.BH720_03835"/>
<protein>
    <recommendedName>
        <fullName evidence="9">DNA 3'-5' helicase</fullName>
        <ecNumber evidence="9">5.6.2.4</ecNumber>
    </recommendedName>
</protein>
<accession>A0A1E5QPA3</accession>
<dbReference type="Gene3D" id="1.10.486.10">
    <property type="entry name" value="PCRA, domain 4"/>
    <property type="match status" value="1"/>
</dbReference>
<dbReference type="GO" id="GO:0000725">
    <property type="term" value="P:recombinational repair"/>
    <property type="evidence" value="ECO:0007669"/>
    <property type="project" value="TreeGrafter"/>
</dbReference>
<dbReference type="GO" id="GO:0016887">
    <property type="term" value="F:ATP hydrolysis activity"/>
    <property type="evidence" value="ECO:0007669"/>
    <property type="project" value="RHEA"/>
</dbReference>
<dbReference type="InterPro" id="IPR014017">
    <property type="entry name" value="DNA_helicase_UvrD-like_C"/>
</dbReference>
<keyword evidence="3 11" id="KW-0378">Hydrolase</keyword>
<keyword evidence="7" id="KW-0413">Isomerase</keyword>
<comment type="caution">
    <text evidence="15">The sequence shown here is derived from an EMBL/GenBank/DDBJ whole genome shotgun (WGS) entry which is preliminary data.</text>
</comment>
<comment type="catalytic activity">
    <reaction evidence="10">
        <text>ATP + H2O = ADP + phosphate + H(+)</text>
        <dbReference type="Rhea" id="RHEA:13065"/>
        <dbReference type="ChEBI" id="CHEBI:15377"/>
        <dbReference type="ChEBI" id="CHEBI:15378"/>
        <dbReference type="ChEBI" id="CHEBI:30616"/>
        <dbReference type="ChEBI" id="CHEBI:43474"/>
        <dbReference type="ChEBI" id="CHEBI:456216"/>
        <dbReference type="EC" id="5.6.2.4"/>
    </reaction>
</comment>
<evidence type="ECO:0000256" key="11">
    <source>
        <dbReference type="PROSITE-ProRule" id="PRU00560"/>
    </source>
</evidence>
<evidence type="ECO:0000256" key="4">
    <source>
        <dbReference type="ARBA" id="ARBA00022806"/>
    </source>
</evidence>
<dbReference type="InterPro" id="IPR027417">
    <property type="entry name" value="P-loop_NTPase"/>
</dbReference>
<keyword evidence="4 11" id="KW-0347">Helicase</keyword>
<dbReference type="EMBL" id="MJGC01000037">
    <property type="protein sequence ID" value="OEJ76486.1"/>
    <property type="molecule type" value="Genomic_DNA"/>
</dbReference>
<comment type="catalytic activity">
    <reaction evidence="8">
        <text>Couples ATP hydrolysis with the unwinding of duplex DNA by translocating in the 3'-5' direction.</text>
        <dbReference type="EC" id="5.6.2.4"/>
    </reaction>
</comment>
<dbReference type="Pfam" id="PF13361">
    <property type="entry name" value="UvrD_C"/>
    <property type="match status" value="1"/>
</dbReference>
<feature type="compositionally biased region" description="Polar residues" evidence="12">
    <location>
        <begin position="426"/>
        <end position="442"/>
    </location>
</feature>
<feature type="binding site" evidence="11">
    <location>
        <begin position="48"/>
        <end position="55"/>
    </location>
    <ligand>
        <name>ATP</name>
        <dbReference type="ChEBI" id="CHEBI:30616"/>
    </ligand>
</feature>
<keyword evidence="2 11" id="KW-0547">Nucleotide-binding</keyword>
<dbReference type="OrthoDB" id="9765670at2"/>
<dbReference type="GO" id="GO:0003677">
    <property type="term" value="F:DNA binding"/>
    <property type="evidence" value="ECO:0007669"/>
    <property type="project" value="UniProtKB-KW"/>
</dbReference>